<dbReference type="InterPro" id="IPR013149">
    <property type="entry name" value="ADH-like_C"/>
</dbReference>
<dbReference type="OrthoDB" id="9992527at2759"/>
<dbReference type="InterPro" id="IPR011032">
    <property type="entry name" value="GroES-like_sf"/>
</dbReference>
<dbReference type="SUPFAM" id="SSF51735">
    <property type="entry name" value="NAD(P)-binding Rossmann-fold domains"/>
    <property type="match status" value="1"/>
</dbReference>
<evidence type="ECO:0000256" key="2">
    <source>
        <dbReference type="ARBA" id="ARBA00023002"/>
    </source>
</evidence>
<dbReference type="PANTHER" id="PTHR45348">
    <property type="entry name" value="HYPOTHETICAL OXIDOREDUCTASE (EUROFUNG)"/>
    <property type="match status" value="1"/>
</dbReference>
<dbReference type="CDD" id="cd08249">
    <property type="entry name" value="enoyl_reductase_like"/>
    <property type="match status" value="1"/>
</dbReference>
<dbReference type="Gene3D" id="3.40.50.720">
    <property type="entry name" value="NAD(P)-binding Rossmann-like Domain"/>
    <property type="match status" value="1"/>
</dbReference>
<dbReference type="GO" id="GO:0016651">
    <property type="term" value="F:oxidoreductase activity, acting on NAD(P)H"/>
    <property type="evidence" value="ECO:0007669"/>
    <property type="project" value="InterPro"/>
</dbReference>
<protein>
    <submittedName>
        <fullName evidence="4">Protein TOXD</fullName>
    </submittedName>
</protein>
<proteinExistence type="inferred from homology"/>
<dbReference type="Gene3D" id="3.90.180.10">
    <property type="entry name" value="Medium-chain alcohol dehydrogenases, catalytic domain"/>
    <property type="match status" value="1"/>
</dbReference>
<accession>A0A194VY24</accession>
<evidence type="ECO:0000313" key="5">
    <source>
        <dbReference type="Proteomes" id="UP000078559"/>
    </source>
</evidence>
<dbReference type="InterPro" id="IPR020843">
    <property type="entry name" value="ER"/>
</dbReference>
<name>A0A194VY24_CYTMA</name>
<dbReference type="InterPro" id="IPR036291">
    <property type="entry name" value="NAD(P)-bd_dom_sf"/>
</dbReference>
<dbReference type="AlphaFoldDB" id="A0A194VY24"/>
<dbReference type="SUPFAM" id="SSF50129">
    <property type="entry name" value="GroES-like"/>
    <property type="match status" value="1"/>
</dbReference>
<keyword evidence="2" id="KW-0560">Oxidoreductase</keyword>
<sequence length="355" mass="38032">MSPTSKAVFCTAVGETAIKEVPIPKLRDGYLLVKVKAVALNPTDWKSTHAPTGQSIGSKVGCDYAGVVEEVGPNVTKPFKKGDRVCGIVFGAADAERGAFGEYVIAPEHLQIQIPDSLSFEEASTLGVGITTVGQGLYQFLELPLPTEPLPEPKHLLIYGGSTTTGILGIQFARLSGLKVLATASPHNFDYLRSLGAEAVFDYHTPTEELAREIKAYTDNKLTYAWDCSPTEESARLCALAMSDSEEGAYGQLLPIDKEVIKAANPKVAKVGFTMGYTAFGEELSRGSVTFPAKPEDAVFAGKFWELSKDLLAQGKVKVAKIDVNRGGKGLEGVRKGLDELRQGKVSGTKLVYTI</sequence>
<dbReference type="SMART" id="SM00829">
    <property type="entry name" value="PKS_ER"/>
    <property type="match status" value="1"/>
</dbReference>
<dbReference type="PANTHER" id="PTHR45348:SF2">
    <property type="entry name" value="ZINC-TYPE ALCOHOL DEHYDROGENASE-LIKE PROTEIN C2E1P3.01"/>
    <property type="match status" value="1"/>
</dbReference>
<reference evidence="4" key="1">
    <citation type="submission" date="2014-12" db="EMBL/GenBank/DDBJ databases">
        <title>Genome Sequence of Valsa Canker Pathogens Uncovers a Specific Adaption of Colonization on Woody Bark.</title>
        <authorList>
            <person name="Yin Z."/>
            <person name="Liu H."/>
            <person name="Gao X."/>
            <person name="Li Z."/>
            <person name="Song N."/>
            <person name="Ke X."/>
            <person name="Dai Q."/>
            <person name="Wu Y."/>
            <person name="Sun Y."/>
            <person name="Xu J.-R."/>
            <person name="Kang Z.K."/>
            <person name="Wang L."/>
            <person name="Huang L."/>
        </authorList>
    </citation>
    <scope>NUCLEOTIDE SEQUENCE [LARGE SCALE GENOMIC DNA]</scope>
    <source>
        <strain evidence="4">03-8</strain>
    </source>
</reference>
<organism evidence="4 5">
    <name type="scientific">Cytospora mali</name>
    <name type="common">Apple Valsa canker fungus</name>
    <name type="synonym">Valsa mali</name>
    <dbReference type="NCBI Taxonomy" id="578113"/>
    <lineage>
        <taxon>Eukaryota</taxon>
        <taxon>Fungi</taxon>
        <taxon>Dikarya</taxon>
        <taxon>Ascomycota</taxon>
        <taxon>Pezizomycotina</taxon>
        <taxon>Sordariomycetes</taxon>
        <taxon>Sordariomycetidae</taxon>
        <taxon>Diaporthales</taxon>
        <taxon>Cytosporaceae</taxon>
        <taxon>Cytospora</taxon>
    </lineage>
</organism>
<comment type="similarity">
    <text evidence="1">Belongs to the zinc-containing alcohol dehydrogenase family.</text>
</comment>
<dbReference type="SMR" id="A0A194VY24"/>
<evidence type="ECO:0000259" key="3">
    <source>
        <dbReference type="SMART" id="SM00829"/>
    </source>
</evidence>
<dbReference type="Proteomes" id="UP000078559">
    <property type="component" value="Chromosome 4"/>
</dbReference>
<feature type="domain" description="Enoyl reductase (ER)" evidence="3">
    <location>
        <begin position="11"/>
        <end position="352"/>
    </location>
</feature>
<gene>
    <name evidence="4" type="ORF">VM1G_03726</name>
</gene>
<dbReference type="InterPro" id="IPR047122">
    <property type="entry name" value="Trans-enoyl_RdTase-like"/>
</dbReference>
<evidence type="ECO:0000313" key="4">
    <source>
        <dbReference type="EMBL" id="KUI68902.1"/>
    </source>
</evidence>
<dbReference type="Pfam" id="PF08240">
    <property type="entry name" value="ADH_N"/>
    <property type="match status" value="1"/>
</dbReference>
<evidence type="ECO:0000256" key="1">
    <source>
        <dbReference type="ARBA" id="ARBA00008072"/>
    </source>
</evidence>
<dbReference type="Pfam" id="PF00107">
    <property type="entry name" value="ADH_zinc_N"/>
    <property type="match status" value="1"/>
</dbReference>
<dbReference type="EMBL" id="CM003101">
    <property type="protein sequence ID" value="KUI68902.1"/>
    <property type="molecule type" value="Genomic_DNA"/>
</dbReference>
<dbReference type="InterPro" id="IPR013154">
    <property type="entry name" value="ADH-like_N"/>
</dbReference>
<keyword evidence="5" id="KW-1185">Reference proteome</keyword>